<dbReference type="OrthoDB" id="2361629at2"/>
<dbReference type="AlphaFoldDB" id="A0A4P6YSW7"/>
<dbReference type="RefSeq" id="WP_133362806.1">
    <property type="nucleotide sequence ID" value="NZ_CP037940.1"/>
</dbReference>
<evidence type="ECO:0000313" key="2">
    <source>
        <dbReference type="Proteomes" id="UP000292886"/>
    </source>
</evidence>
<name>A0A4P6YSW7_9LACO</name>
<dbReference type="EMBL" id="CP037940">
    <property type="protein sequence ID" value="QBO35727.1"/>
    <property type="molecule type" value="Genomic_DNA"/>
</dbReference>
<organism evidence="1 2">
    <name type="scientific">Periweissella cryptocerci</name>
    <dbReference type="NCBI Taxonomy" id="2506420"/>
    <lineage>
        <taxon>Bacteria</taxon>
        <taxon>Bacillati</taxon>
        <taxon>Bacillota</taxon>
        <taxon>Bacilli</taxon>
        <taxon>Lactobacillales</taxon>
        <taxon>Lactobacillaceae</taxon>
        <taxon>Periweissella</taxon>
    </lineage>
</organism>
<keyword evidence="2" id="KW-1185">Reference proteome</keyword>
<dbReference type="Proteomes" id="UP000292886">
    <property type="component" value="Chromosome"/>
</dbReference>
<reference evidence="2" key="1">
    <citation type="submission" date="2019-03" db="EMBL/GenBank/DDBJ databases">
        <title>Weissella sp. 26KH-42 Genome sequencing.</title>
        <authorList>
            <person name="Heo J."/>
            <person name="Kim S.-J."/>
            <person name="Kim J.-S."/>
            <person name="Hong S.-B."/>
            <person name="Kwon S.-W."/>
        </authorList>
    </citation>
    <scope>NUCLEOTIDE SEQUENCE [LARGE SCALE GENOMIC DNA]</scope>
    <source>
        <strain evidence="2">26KH-42</strain>
    </source>
</reference>
<gene>
    <name evidence="1" type="ORF">EQG49_04240</name>
</gene>
<accession>A0A4P6YSW7</accession>
<dbReference type="InterPro" id="IPR037883">
    <property type="entry name" value="Knr4/Smi1-like_sf"/>
</dbReference>
<dbReference type="NCBIfam" id="NF038335">
    <property type="entry name" value="YPO0640_fam"/>
    <property type="match status" value="1"/>
</dbReference>
<dbReference type="KEGG" id="wei:EQG49_04240"/>
<proteinExistence type="predicted"/>
<protein>
    <submittedName>
        <fullName evidence="1">SMI1/KNR4 family protein</fullName>
    </submittedName>
</protein>
<evidence type="ECO:0000313" key="1">
    <source>
        <dbReference type="EMBL" id="QBO35727.1"/>
    </source>
</evidence>
<dbReference type="Gene3D" id="3.40.1580.10">
    <property type="entry name" value="SMI1/KNR4-like"/>
    <property type="match status" value="1"/>
</dbReference>
<sequence length="150" mass="17509">MWKEDLQFIEERTQRRDKKLNEGLSDDEYYRLTAAIKVTLNKVLPSEYIHFLGLHNGIEFNGYSLYGADEDIIPKINAGIVYGIIERNELWYEVEDNRKYLFLGESGESIFVFDSLMNVYRLLDSPSGSEITEFTKLDELLDAFFELSTL</sequence>
<dbReference type="SUPFAM" id="SSF160631">
    <property type="entry name" value="SMI1/KNR4-like"/>
    <property type="match status" value="1"/>
</dbReference>